<feature type="compositionally biased region" description="Polar residues" evidence="10">
    <location>
        <begin position="655"/>
        <end position="665"/>
    </location>
</feature>
<dbReference type="WBParaSite" id="SPAL_0000573800.1">
    <property type="protein sequence ID" value="SPAL_0000573800.1"/>
    <property type="gene ID" value="SPAL_0000573800"/>
</dbReference>
<evidence type="ECO:0000256" key="6">
    <source>
        <dbReference type="ARBA" id="ARBA00023212"/>
    </source>
</evidence>
<dbReference type="InterPro" id="IPR011989">
    <property type="entry name" value="ARM-like"/>
</dbReference>
<dbReference type="GO" id="GO:0030951">
    <property type="term" value="P:establishment or maintenance of microtubule cytoskeleton polarity"/>
    <property type="evidence" value="ECO:0007669"/>
    <property type="project" value="InterPro"/>
</dbReference>
<keyword evidence="3" id="KW-0132">Cell division</keyword>
<feature type="domain" description="TOG" evidence="11">
    <location>
        <begin position="1"/>
        <end position="237"/>
    </location>
</feature>
<dbReference type="GO" id="GO:0061863">
    <property type="term" value="F:microtubule plus end polymerase"/>
    <property type="evidence" value="ECO:0007669"/>
    <property type="project" value="InterPro"/>
</dbReference>
<dbReference type="InterPro" id="IPR021133">
    <property type="entry name" value="HEAT_type_2"/>
</dbReference>
<accession>A0A0N5BIF4</accession>
<dbReference type="Gene3D" id="1.25.10.10">
    <property type="entry name" value="Leucine-rich Repeat Variant"/>
    <property type="match status" value="4"/>
</dbReference>
<evidence type="ECO:0000256" key="10">
    <source>
        <dbReference type="SAM" id="MobiDB-lite"/>
    </source>
</evidence>
<reference evidence="13" key="1">
    <citation type="submission" date="2017-02" db="UniProtKB">
        <authorList>
            <consortium name="WormBaseParasite"/>
        </authorList>
    </citation>
    <scope>IDENTIFICATION</scope>
</reference>
<keyword evidence="7" id="KW-0131">Cell cycle</keyword>
<proteinExistence type="inferred from homology"/>
<dbReference type="FunFam" id="1.25.10.10:FF:000050">
    <property type="entry name" value="Cytoskeleton-associated protein 5 isoform X1"/>
    <property type="match status" value="1"/>
</dbReference>
<comment type="similarity">
    <text evidence="8">Belongs to the TOG/XMAP215 family.</text>
</comment>
<dbReference type="InterPro" id="IPR034085">
    <property type="entry name" value="TOG"/>
</dbReference>
<dbReference type="PANTHER" id="PTHR12609">
    <property type="entry name" value="MICROTUBULE ASSOCIATED PROTEIN XMAP215"/>
    <property type="match status" value="1"/>
</dbReference>
<keyword evidence="12" id="KW-1185">Reference proteome</keyword>
<name>A0A0N5BIF4_STREA</name>
<evidence type="ECO:0000313" key="12">
    <source>
        <dbReference type="Proteomes" id="UP000046392"/>
    </source>
</evidence>
<keyword evidence="5" id="KW-0498">Mitosis</keyword>
<keyword evidence="4" id="KW-0677">Repeat</keyword>
<dbReference type="InterPro" id="IPR048491">
    <property type="entry name" value="XMAP215_CLASP_TOG"/>
</dbReference>
<dbReference type="FunFam" id="1.25.10.10:FF:000019">
    <property type="entry name" value="Cytoskeleton-associated protein 5"/>
    <property type="match status" value="2"/>
</dbReference>
<dbReference type="PROSITE" id="PS50077">
    <property type="entry name" value="HEAT_REPEAT"/>
    <property type="match status" value="1"/>
</dbReference>
<dbReference type="SUPFAM" id="SSF48371">
    <property type="entry name" value="ARM repeat"/>
    <property type="match status" value="1"/>
</dbReference>
<keyword evidence="6" id="KW-0206">Cytoskeleton</keyword>
<dbReference type="SMART" id="SM01349">
    <property type="entry name" value="TOG"/>
    <property type="match status" value="3"/>
</dbReference>
<feature type="region of interest" description="Disordered" evidence="10">
    <location>
        <begin position="590"/>
        <end position="677"/>
    </location>
</feature>
<feature type="repeat" description="HEAT" evidence="9">
    <location>
        <begin position="172"/>
        <end position="210"/>
    </location>
</feature>
<evidence type="ECO:0000256" key="5">
    <source>
        <dbReference type="ARBA" id="ARBA00022776"/>
    </source>
</evidence>
<evidence type="ECO:0000256" key="1">
    <source>
        <dbReference type="ARBA" id="ARBA00004300"/>
    </source>
</evidence>
<dbReference type="Pfam" id="PF21041">
    <property type="entry name" value="XMAP215_CLASP_TOG"/>
    <property type="match status" value="3"/>
</dbReference>
<evidence type="ECO:0000256" key="8">
    <source>
        <dbReference type="ARBA" id="ARBA00025722"/>
    </source>
</evidence>
<evidence type="ECO:0000259" key="11">
    <source>
        <dbReference type="SMART" id="SM01349"/>
    </source>
</evidence>
<protein>
    <submittedName>
        <fullName evidence="13">Cytoskeleton-associated protein 5</fullName>
    </submittedName>
</protein>
<dbReference type="InterPro" id="IPR016024">
    <property type="entry name" value="ARM-type_fold"/>
</dbReference>
<sequence length="1531" mass="170776">MEPYDLVANMPSSFEEMVMSKKWLDRKEALENVVNIASKYDDFDPKASYHRLCDQLKQIIAKDANINVAAVAAKLVTILANGLKNKFKDYGTPFVAVIFDKFKEKKAALRDPLCETIDAIGKYCPFDNIVDDIVTAMEKPNPSQKSQIDLFFYRYFQRFRASDAPKKLIKGITPVLAKHCSDSDSEVREAAMSCLGCLMFVIGEKDLTKMVGDLNQDTLKWTKIQETKAEIEKKAKEADAAKAPAKKKKAAKVESDVEEEGESESEGESIEKVEEKQVDPFDELEPVDVISRLPNSFFTDIESKKWTERRDALQALLDLCTTHKRLDPKAAFGDIVPNLKFVLEKDANINVAALSAKCLSAFAYGLRQKFAPFVPSIAGVIFEKFKEKKPTLRDPLVELIDNIAAYSVSVETMQEDISTALEKQNPNIKAQVSLFLQRVFKTLNSSTLPKKFVKDVAPLLAKVTGVSDPEARDSACAALGALQRIIGEKAINNLVGDVANDKVKMAKIKEFDVAPLLAKVTGVSDPEARDSACAALGALQRIIGEKAINNLVGDVANDKVKMAKIKEFCDKMIEENGPAVCEMVQSIHKADAKKGATKGTAKKVVRKKVEAKSEEDDDDEEPMKPLPKTALSNETDENEGVNEKKTGAKKKNPLGSKNTKSPTSSDEGKPAETILSLNSNKNQRFKDEAKLKLLKWQFEVPQPDHLQQLQSQLKEVVSMDVFGKLYNKDFKQQLKALDILIDLCGSDGQAIIANSDLLFKWITLRILETNPTVLMKCLDLGQSICRTYQEQQASLHDIEVSSFVPFLLLKTGETKEPIRAAVRKLVFDFCEIVSPSKIYGHLVDALKTKNSRMKAECLSIIESLIDDCYDDIATTHSSSFKIIAASISDRDNNVRNGALNCFVAAYRSAGTDIYKLAGKLNDKDKAYLDERIKRSGVQISSPKSSSTPLRGKAKIVKPANVPVVVPHNAGNVTMDEPTTDMCQTSDLSATIIEAPEKRRLTSRVNPEFGSIDDNVCDVDIDAEFPDLDVEVVENEPPAFNANDNQILKKALPLESDILNVQAIETPTINVSQYQHEISQLDHILSKVTSNDVNESSYAISDLFSILGNRGSFPIDVIKYKIDDIVLSICKDIDAYKENFTTQEPIPENISQFCKSIFNVMLCIMNDPEYIEFIKPETVGTFLCVILGCVSRSYTSSNELWKNSISSSLNHTTVKLCDNCNYNTVMLGIVDCMTKNINTASNDRVFNLARKCMDKLSTLTTKKNHEWDAEICLSAMATIMKLFTPSQEKIYEITFHAIRNHIQRLVVVNKAKVKEAVERNSHQRDKVWQYAARCLDKIMPAETEELTGVIMKINGMSNDEIVKLLVNSPIISCEWDAFFESGKSRDAVLRDLVFKAIREKDNTLYESIRHKLNLTASLKPESGKLWSKDILLHDYVYLTGDRLQRLMKNVKKSQELINSVSVVSNAKRTHSIPPPGHNKITTSRTSTQLANANLLNQTAISSVPIPQFKKPKRLSVQDCEYLKERIAQIKNA</sequence>
<dbReference type="GO" id="GO:0051301">
    <property type="term" value="P:cell division"/>
    <property type="evidence" value="ECO:0007669"/>
    <property type="project" value="UniProtKB-KW"/>
</dbReference>
<dbReference type="GO" id="GO:0051010">
    <property type="term" value="F:microtubule plus-end binding"/>
    <property type="evidence" value="ECO:0007669"/>
    <property type="project" value="InterPro"/>
</dbReference>
<evidence type="ECO:0000256" key="4">
    <source>
        <dbReference type="ARBA" id="ARBA00022737"/>
    </source>
</evidence>
<feature type="domain" description="TOG" evidence="11">
    <location>
        <begin position="705"/>
        <end position="941"/>
    </location>
</feature>
<dbReference type="GO" id="GO:0005874">
    <property type="term" value="C:microtubule"/>
    <property type="evidence" value="ECO:0007669"/>
    <property type="project" value="UniProtKB-ARBA"/>
</dbReference>
<evidence type="ECO:0000256" key="3">
    <source>
        <dbReference type="ARBA" id="ARBA00022618"/>
    </source>
</evidence>
<comment type="subcellular location">
    <subcellularLocation>
        <location evidence="1">Cytoplasm</location>
        <location evidence="1">Cytoskeleton</location>
        <location evidence="1">Microtubule organizing center</location>
        <location evidence="1">Centrosome</location>
    </subcellularLocation>
</comment>
<keyword evidence="2" id="KW-0963">Cytoplasm</keyword>
<evidence type="ECO:0000256" key="9">
    <source>
        <dbReference type="PROSITE-ProRule" id="PRU00103"/>
    </source>
</evidence>
<dbReference type="InterPro" id="IPR045110">
    <property type="entry name" value="XMAP215"/>
</dbReference>
<feature type="region of interest" description="Disordered" evidence="10">
    <location>
        <begin position="235"/>
        <end position="277"/>
    </location>
</feature>
<evidence type="ECO:0000256" key="7">
    <source>
        <dbReference type="ARBA" id="ARBA00023306"/>
    </source>
</evidence>
<evidence type="ECO:0000313" key="13">
    <source>
        <dbReference type="WBParaSite" id="SPAL_0000573800.1"/>
    </source>
</evidence>
<dbReference type="GO" id="GO:0005813">
    <property type="term" value="C:centrosome"/>
    <property type="evidence" value="ECO:0007669"/>
    <property type="project" value="UniProtKB-SubCell"/>
</dbReference>
<feature type="domain" description="TOG" evidence="11">
    <location>
        <begin position="282"/>
        <end position="520"/>
    </location>
</feature>
<dbReference type="GO" id="GO:0051231">
    <property type="term" value="P:spindle elongation"/>
    <property type="evidence" value="ECO:0007669"/>
    <property type="project" value="UniProtKB-ARBA"/>
</dbReference>
<dbReference type="GO" id="GO:0046785">
    <property type="term" value="P:microtubule polymerization"/>
    <property type="evidence" value="ECO:0007669"/>
    <property type="project" value="InterPro"/>
</dbReference>
<feature type="compositionally biased region" description="Acidic residues" evidence="10">
    <location>
        <begin position="256"/>
        <end position="268"/>
    </location>
</feature>
<dbReference type="STRING" id="174720.A0A0N5BIF4"/>
<evidence type="ECO:0000256" key="2">
    <source>
        <dbReference type="ARBA" id="ARBA00022490"/>
    </source>
</evidence>
<dbReference type="Proteomes" id="UP000046392">
    <property type="component" value="Unplaced"/>
</dbReference>
<organism evidence="12 13">
    <name type="scientific">Strongyloides papillosus</name>
    <name type="common">Intestinal threadworm</name>
    <dbReference type="NCBI Taxonomy" id="174720"/>
    <lineage>
        <taxon>Eukaryota</taxon>
        <taxon>Metazoa</taxon>
        <taxon>Ecdysozoa</taxon>
        <taxon>Nematoda</taxon>
        <taxon>Chromadorea</taxon>
        <taxon>Rhabditida</taxon>
        <taxon>Tylenchina</taxon>
        <taxon>Panagrolaimomorpha</taxon>
        <taxon>Strongyloidoidea</taxon>
        <taxon>Strongyloididae</taxon>
        <taxon>Strongyloides</taxon>
    </lineage>
</organism>